<dbReference type="InterPro" id="IPR005950">
    <property type="entry name" value="ModA"/>
</dbReference>
<dbReference type="GO" id="GO:1901359">
    <property type="term" value="F:tungstate binding"/>
    <property type="evidence" value="ECO:0007669"/>
    <property type="project" value="UniProtKB-ARBA"/>
</dbReference>
<dbReference type="Pfam" id="PF13531">
    <property type="entry name" value="SBP_bac_11"/>
    <property type="match status" value="1"/>
</dbReference>
<feature type="signal peptide" evidence="6">
    <location>
        <begin position="1"/>
        <end position="23"/>
    </location>
</feature>
<keyword evidence="4 6" id="KW-0732">Signal</keyword>
<dbReference type="PROSITE" id="PS51257">
    <property type="entry name" value="PROKAR_LIPOPROTEIN"/>
    <property type="match status" value="1"/>
</dbReference>
<dbReference type="FunFam" id="3.40.190.10:FF:000035">
    <property type="entry name" value="Molybdate ABC transporter substrate-binding protein"/>
    <property type="match status" value="1"/>
</dbReference>
<dbReference type="PANTHER" id="PTHR30632:SF14">
    <property type="entry name" value="TUNGSTATE_MOLYBDATE_CHROMATE-BINDING PROTEIN MODA"/>
    <property type="match status" value="1"/>
</dbReference>
<evidence type="ECO:0000256" key="3">
    <source>
        <dbReference type="ARBA" id="ARBA00022723"/>
    </source>
</evidence>
<evidence type="ECO:0000313" key="8">
    <source>
        <dbReference type="Proteomes" id="UP000050502"/>
    </source>
</evidence>
<comment type="caution">
    <text evidence="7">The sequence shown here is derived from an EMBL/GenBank/DDBJ whole genome shotgun (WGS) entry which is preliminary data.</text>
</comment>
<dbReference type="SUPFAM" id="SSF53850">
    <property type="entry name" value="Periplasmic binding protein-like II"/>
    <property type="match status" value="1"/>
</dbReference>
<accession>A0A0P6YQC0</accession>
<feature type="chain" id="PRO_5006133801" evidence="6">
    <location>
        <begin position="24"/>
        <end position="257"/>
    </location>
</feature>
<dbReference type="PANTHER" id="PTHR30632">
    <property type="entry name" value="MOLYBDATE-BINDING PERIPLASMIC PROTEIN"/>
    <property type="match status" value="1"/>
</dbReference>
<dbReference type="AlphaFoldDB" id="A0A0P6YQC0"/>
<dbReference type="PIRSF" id="PIRSF004846">
    <property type="entry name" value="ModA"/>
    <property type="match status" value="1"/>
</dbReference>
<dbReference type="OrthoDB" id="9785015at2"/>
<dbReference type="GO" id="GO:0015689">
    <property type="term" value="P:molybdate ion transport"/>
    <property type="evidence" value="ECO:0007669"/>
    <property type="project" value="InterPro"/>
</dbReference>
<protein>
    <submittedName>
        <fullName evidence="7">Molybdenum ABC transporter substrate-binding protein</fullName>
    </submittedName>
</protein>
<reference evidence="7 8" key="1">
    <citation type="submission" date="2015-07" db="EMBL/GenBank/DDBJ databases">
        <title>Whole genome sequence of Ardenticatena maritima DSM 23922.</title>
        <authorList>
            <person name="Hemp J."/>
            <person name="Ward L.M."/>
            <person name="Pace L.A."/>
            <person name="Fischer W.W."/>
        </authorList>
    </citation>
    <scope>NUCLEOTIDE SEQUENCE [LARGE SCALE GENOMIC DNA]</scope>
    <source>
        <strain evidence="7 8">110S</strain>
    </source>
</reference>
<evidence type="ECO:0000313" key="7">
    <source>
        <dbReference type="EMBL" id="KPL87361.1"/>
    </source>
</evidence>
<dbReference type="Proteomes" id="UP000050502">
    <property type="component" value="Unassembled WGS sequence"/>
</dbReference>
<feature type="binding site" evidence="5">
    <location>
        <position position="172"/>
    </location>
    <ligand>
        <name>molybdate</name>
        <dbReference type="ChEBI" id="CHEBI:36264"/>
    </ligand>
</feature>
<evidence type="ECO:0000256" key="2">
    <source>
        <dbReference type="ARBA" id="ARBA00022505"/>
    </source>
</evidence>
<gene>
    <name evidence="7" type="ORF">SE16_11670</name>
</gene>
<feature type="binding site" evidence="5">
    <location>
        <position position="63"/>
    </location>
    <ligand>
        <name>molybdate</name>
        <dbReference type="ChEBI" id="CHEBI:36264"/>
    </ligand>
</feature>
<dbReference type="PATRIC" id="fig|872965.6.peg.2798"/>
<dbReference type="CDD" id="cd13539">
    <property type="entry name" value="PBP2_AvModA"/>
    <property type="match status" value="1"/>
</dbReference>
<evidence type="ECO:0000256" key="1">
    <source>
        <dbReference type="ARBA" id="ARBA00009175"/>
    </source>
</evidence>
<organism evidence="7 8">
    <name type="scientific">Ardenticatena maritima</name>
    <dbReference type="NCBI Taxonomy" id="872965"/>
    <lineage>
        <taxon>Bacteria</taxon>
        <taxon>Bacillati</taxon>
        <taxon>Chloroflexota</taxon>
        <taxon>Ardenticatenia</taxon>
        <taxon>Ardenticatenales</taxon>
        <taxon>Ardenticatenaceae</taxon>
        <taxon>Ardenticatena</taxon>
    </lineage>
</organism>
<dbReference type="InterPro" id="IPR044084">
    <property type="entry name" value="AvModA-like_subst-bd"/>
</dbReference>
<name>A0A0P6YQC0_9CHLR</name>
<dbReference type="NCBIfam" id="TIGR01256">
    <property type="entry name" value="modA"/>
    <property type="match status" value="1"/>
</dbReference>
<dbReference type="InterPro" id="IPR050682">
    <property type="entry name" value="ModA/WtpA"/>
</dbReference>
<keyword evidence="3 5" id="KW-0479">Metal-binding</keyword>
<dbReference type="Gene3D" id="3.40.190.10">
    <property type="entry name" value="Periplasmic binding protein-like II"/>
    <property type="match status" value="2"/>
</dbReference>
<dbReference type="GO" id="GO:0030973">
    <property type="term" value="F:molybdate ion binding"/>
    <property type="evidence" value="ECO:0007669"/>
    <property type="project" value="InterPro"/>
</dbReference>
<keyword evidence="2 5" id="KW-0500">Molybdenum</keyword>
<dbReference type="GO" id="GO:0046872">
    <property type="term" value="F:metal ion binding"/>
    <property type="evidence" value="ECO:0007669"/>
    <property type="project" value="UniProtKB-KW"/>
</dbReference>
<sequence length="257" mass="28012">MLRQWLVPLVGLLWLLACRAPQAEPPSALTVSAASDLVLAFDEIGNAFTDQTGVPVVFNFGSTGLLAQQIEEGAPVDVFAAANIAYVEDLAQKGIIDPDSITLYARGRLVLWTLPEHGLTIERLEDLTDPRIRRIAIANPDHAPYGMAAREALQRAGVWETVQPKLVLGENVRQAFQYAATGNVDVAIIALSLAIPSDGEWVLVPETYHAPIDQAMGIVRTSRMPREAADFVAFVNSEEGRAIMKRYGFLLPNETLP</sequence>
<evidence type="ECO:0000256" key="6">
    <source>
        <dbReference type="SAM" id="SignalP"/>
    </source>
</evidence>
<evidence type="ECO:0000256" key="5">
    <source>
        <dbReference type="PIRSR" id="PIRSR004846-1"/>
    </source>
</evidence>
<evidence type="ECO:0000256" key="4">
    <source>
        <dbReference type="ARBA" id="ARBA00022729"/>
    </source>
</evidence>
<proteinExistence type="inferred from homology"/>
<dbReference type="EMBL" id="LGKN01000006">
    <property type="protein sequence ID" value="KPL87361.1"/>
    <property type="molecule type" value="Genomic_DNA"/>
</dbReference>
<comment type="similarity">
    <text evidence="1">Belongs to the bacterial solute-binding protein ModA family.</text>
</comment>